<proteinExistence type="predicted"/>
<keyword evidence="3" id="KW-1185">Reference proteome</keyword>
<keyword evidence="1" id="KW-0732">Signal</keyword>
<evidence type="ECO:0000313" key="2">
    <source>
        <dbReference type="EMBL" id="KAF1965580.1"/>
    </source>
</evidence>
<dbReference type="EMBL" id="ML976759">
    <property type="protein sequence ID" value="KAF1965580.1"/>
    <property type="molecule type" value="Genomic_DNA"/>
</dbReference>
<feature type="signal peptide" evidence="1">
    <location>
        <begin position="1"/>
        <end position="18"/>
    </location>
</feature>
<dbReference type="Proteomes" id="UP000800036">
    <property type="component" value="Unassembled WGS sequence"/>
</dbReference>
<organism evidence="2 3">
    <name type="scientific">Bimuria novae-zelandiae CBS 107.79</name>
    <dbReference type="NCBI Taxonomy" id="1447943"/>
    <lineage>
        <taxon>Eukaryota</taxon>
        <taxon>Fungi</taxon>
        <taxon>Dikarya</taxon>
        <taxon>Ascomycota</taxon>
        <taxon>Pezizomycotina</taxon>
        <taxon>Dothideomycetes</taxon>
        <taxon>Pleosporomycetidae</taxon>
        <taxon>Pleosporales</taxon>
        <taxon>Massarineae</taxon>
        <taxon>Didymosphaeriaceae</taxon>
        <taxon>Bimuria</taxon>
    </lineage>
</organism>
<reference evidence="2" key="1">
    <citation type="journal article" date="2020" name="Stud. Mycol.">
        <title>101 Dothideomycetes genomes: a test case for predicting lifestyles and emergence of pathogens.</title>
        <authorList>
            <person name="Haridas S."/>
            <person name="Albert R."/>
            <person name="Binder M."/>
            <person name="Bloem J."/>
            <person name="Labutti K."/>
            <person name="Salamov A."/>
            <person name="Andreopoulos B."/>
            <person name="Baker S."/>
            <person name="Barry K."/>
            <person name="Bills G."/>
            <person name="Bluhm B."/>
            <person name="Cannon C."/>
            <person name="Castanera R."/>
            <person name="Culley D."/>
            <person name="Daum C."/>
            <person name="Ezra D."/>
            <person name="Gonzalez J."/>
            <person name="Henrissat B."/>
            <person name="Kuo A."/>
            <person name="Liang C."/>
            <person name="Lipzen A."/>
            <person name="Lutzoni F."/>
            <person name="Magnuson J."/>
            <person name="Mondo S."/>
            <person name="Nolan M."/>
            <person name="Ohm R."/>
            <person name="Pangilinan J."/>
            <person name="Park H.-J."/>
            <person name="Ramirez L."/>
            <person name="Alfaro M."/>
            <person name="Sun H."/>
            <person name="Tritt A."/>
            <person name="Yoshinaga Y."/>
            <person name="Zwiers L.-H."/>
            <person name="Turgeon B."/>
            <person name="Goodwin S."/>
            <person name="Spatafora J."/>
            <person name="Crous P."/>
            <person name="Grigoriev I."/>
        </authorList>
    </citation>
    <scope>NUCLEOTIDE SEQUENCE</scope>
    <source>
        <strain evidence="2">CBS 107.79</strain>
    </source>
</reference>
<feature type="chain" id="PRO_5025435708" evidence="1">
    <location>
        <begin position="19"/>
        <end position="157"/>
    </location>
</feature>
<sequence>MRFFTSLAVVAFVASVCAVPITPSAPELQRRAEQFRLQGLREHEIAEQLTLTTTTTTSADSSLPIISRLSTKLHALFHDCTSDDHDDDVSGDIPPGSLEAPQMLPRPTPISSSALERLVAFLKKTDDEAFAYEGKELELRRPTGMRHWGAADKWRLF</sequence>
<evidence type="ECO:0000313" key="3">
    <source>
        <dbReference type="Proteomes" id="UP000800036"/>
    </source>
</evidence>
<name>A0A6A5UMI3_9PLEO</name>
<evidence type="ECO:0000256" key="1">
    <source>
        <dbReference type="SAM" id="SignalP"/>
    </source>
</evidence>
<accession>A0A6A5UMI3</accession>
<gene>
    <name evidence="2" type="ORF">BU23DRAFT_584943</name>
</gene>
<protein>
    <submittedName>
        <fullName evidence="2">Uncharacterized protein</fullName>
    </submittedName>
</protein>
<dbReference type="OrthoDB" id="3780616at2759"/>
<dbReference type="AlphaFoldDB" id="A0A6A5UMI3"/>